<dbReference type="RefSeq" id="WP_263594237.1">
    <property type="nucleotide sequence ID" value="NZ_CP107020.1"/>
</dbReference>
<feature type="transmembrane region" description="Helical" evidence="2">
    <location>
        <begin position="203"/>
        <end position="228"/>
    </location>
</feature>
<accession>A0ABY6G1N9</accession>
<feature type="compositionally biased region" description="Low complexity" evidence="1">
    <location>
        <begin position="471"/>
        <end position="490"/>
    </location>
</feature>
<feature type="transmembrane region" description="Helical" evidence="2">
    <location>
        <begin position="49"/>
        <end position="67"/>
    </location>
</feature>
<feature type="compositionally biased region" description="Basic and acidic residues" evidence="1">
    <location>
        <begin position="452"/>
        <end position="462"/>
    </location>
</feature>
<keyword evidence="2" id="KW-0472">Membrane</keyword>
<feature type="transmembrane region" description="Helical" evidence="2">
    <location>
        <begin position="339"/>
        <end position="364"/>
    </location>
</feature>
<name>A0ABY6G1N9_9MICO</name>
<protein>
    <submittedName>
        <fullName evidence="3">DUF6350 family protein</fullName>
    </submittedName>
</protein>
<keyword evidence="4" id="KW-1185">Reference proteome</keyword>
<reference evidence="3" key="1">
    <citation type="submission" date="2022-10" db="EMBL/GenBank/DDBJ databases">
        <title>Whole-Genome Sequencing of Brachybacterium huguangmaarense BRM-3, Isolated from Betula schmidtii.</title>
        <authorList>
            <person name="Haam D."/>
        </authorList>
    </citation>
    <scope>NUCLEOTIDE SEQUENCE</scope>
    <source>
        <strain evidence="3">BRM-3</strain>
    </source>
</reference>
<dbReference type="Pfam" id="PF19877">
    <property type="entry name" value="DUF6350"/>
    <property type="match status" value="1"/>
</dbReference>
<feature type="transmembrane region" description="Helical" evidence="2">
    <location>
        <begin position="149"/>
        <end position="173"/>
    </location>
</feature>
<feature type="transmembrane region" description="Helical" evidence="2">
    <location>
        <begin position="79"/>
        <end position="98"/>
    </location>
</feature>
<organism evidence="3 4">
    <name type="scientific">Brachybacterium huguangmaarense</name>
    <dbReference type="NCBI Taxonomy" id="1652028"/>
    <lineage>
        <taxon>Bacteria</taxon>
        <taxon>Bacillati</taxon>
        <taxon>Actinomycetota</taxon>
        <taxon>Actinomycetes</taxon>
        <taxon>Micrococcales</taxon>
        <taxon>Dermabacteraceae</taxon>
        <taxon>Brachybacterium</taxon>
    </lineage>
</organism>
<feature type="transmembrane region" description="Helical" evidence="2">
    <location>
        <begin position="14"/>
        <end position="37"/>
    </location>
</feature>
<feature type="transmembrane region" description="Helical" evidence="2">
    <location>
        <begin position="376"/>
        <end position="398"/>
    </location>
</feature>
<feature type="region of interest" description="Disordered" evidence="1">
    <location>
        <begin position="419"/>
        <end position="522"/>
    </location>
</feature>
<dbReference type="InterPro" id="IPR045931">
    <property type="entry name" value="DUF6350"/>
</dbReference>
<feature type="transmembrane region" description="Helical" evidence="2">
    <location>
        <begin position="307"/>
        <end position="327"/>
    </location>
</feature>
<evidence type="ECO:0000256" key="1">
    <source>
        <dbReference type="SAM" id="MobiDB-lite"/>
    </source>
</evidence>
<feature type="transmembrane region" description="Helical" evidence="2">
    <location>
        <begin position="240"/>
        <end position="264"/>
    </location>
</feature>
<proteinExistence type="predicted"/>
<feature type="transmembrane region" description="Helical" evidence="2">
    <location>
        <begin position="119"/>
        <end position="143"/>
    </location>
</feature>
<evidence type="ECO:0000313" key="3">
    <source>
        <dbReference type="EMBL" id="UYG17027.1"/>
    </source>
</evidence>
<keyword evidence="2" id="KW-0812">Transmembrane</keyword>
<sequence length="522" mass="51553">MTANSPDRISSPCVMGAIAALTSLVIACALGVVPALAAELVAARSSFGALGAVLLGIDAFVLGHGGSLQLSDSPIEGTVHLAPLGLTVLFVLSAAASMRRMGRALSLVRTDGALRAGALRDVAATATAFVLVYAVGGGVLASIGRSPSVHPVVSTAVLGCALVAVVGAIAGILWSLRRRAAAGVPAVRILDLLPAPYDAAARGAAIALLGLAAVSTLTVVAALVLGFSRAGAIWEQLEPGIVGGIVLLLLQLALLPTFSLWALAALLGGHFTVGVGTAVSLGASEPGVLPAVPLLAVLPGPGHAPGYVWLLLLLPIAALAAGAIAVVREVAGSPLRVRAAAWGSYAVAVLVAVLLLLALAGGAIGTERLREIGPALASVTLPLLAMIVGTLGLAVLVLDSPVIGWVRSGVGGLRTRVERAEARERGTEPVSEDAAELHRQGGSHTASSGGTDPHEGRGERDTSGGAGGTGDAATTARAGAEPTGTTGTASDSDDAEPAGRARGAGSEHGEGVRNPAGRSSAR</sequence>
<evidence type="ECO:0000313" key="4">
    <source>
        <dbReference type="Proteomes" id="UP001164305"/>
    </source>
</evidence>
<keyword evidence="2" id="KW-1133">Transmembrane helix</keyword>
<evidence type="ECO:0000256" key="2">
    <source>
        <dbReference type="SAM" id="Phobius"/>
    </source>
</evidence>
<gene>
    <name evidence="3" type="ORF">BRM3_00900</name>
</gene>
<dbReference type="EMBL" id="CP107020">
    <property type="protein sequence ID" value="UYG17027.1"/>
    <property type="molecule type" value="Genomic_DNA"/>
</dbReference>
<dbReference type="Proteomes" id="UP001164305">
    <property type="component" value="Chromosome"/>
</dbReference>